<dbReference type="Gene3D" id="1.10.3300.10">
    <property type="entry name" value="Jann2411-like domain"/>
    <property type="match status" value="1"/>
</dbReference>
<dbReference type="RefSeq" id="WP_162331324.1">
    <property type="nucleotide sequence ID" value="NZ_CP048113.1"/>
</dbReference>
<organism evidence="2 3">
    <name type="scientific">Chitinophaga agri</name>
    <dbReference type="NCBI Taxonomy" id="2703787"/>
    <lineage>
        <taxon>Bacteria</taxon>
        <taxon>Pseudomonadati</taxon>
        <taxon>Bacteroidota</taxon>
        <taxon>Chitinophagia</taxon>
        <taxon>Chitinophagales</taxon>
        <taxon>Chitinophagaceae</taxon>
        <taxon>Chitinophaga</taxon>
    </lineage>
</organism>
<dbReference type="EMBL" id="CP048113">
    <property type="protein sequence ID" value="QHS59629.1"/>
    <property type="molecule type" value="Genomic_DNA"/>
</dbReference>
<feature type="domain" description="Zinc finger CGNR" evidence="1">
    <location>
        <begin position="162"/>
        <end position="203"/>
    </location>
</feature>
<evidence type="ECO:0000259" key="1">
    <source>
        <dbReference type="Pfam" id="PF11706"/>
    </source>
</evidence>
<name>A0A6B9ZD06_9BACT</name>
<proteinExistence type="predicted"/>
<protein>
    <recommendedName>
        <fullName evidence="1">Zinc finger CGNR domain-containing protein</fullName>
    </recommendedName>
</protein>
<dbReference type="InterPro" id="IPR021005">
    <property type="entry name" value="Znf_CGNR"/>
</dbReference>
<dbReference type="PANTHER" id="PTHR35525">
    <property type="entry name" value="BLL6575 PROTEIN"/>
    <property type="match status" value="1"/>
</dbReference>
<dbReference type="KEGG" id="chih:GWR21_08505"/>
<reference evidence="2 3" key="1">
    <citation type="submission" date="2020-01" db="EMBL/GenBank/DDBJ databases">
        <title>Complete genome sequence of Chitinophaga sp. H33E-04 isolated from quinoa roots.</title>
        <authorList>
            <person name="Weon H.-Y."/>
            <person name="Lee S.A."/>
        </authorList>
    </citation>
    <scope>NUCLEOTIDE SEQUENCE [LARGE SCALE GENOMIC DNA]</scope>
    <source>
        <strain evidence="2 3">H33E-04</strain>
    </source>
</reference>
<dbReference type="SUPFAM" id="SSF160904">
    <property type="entry name" value="Jann2411-like"/>
    <property type="match status" value="1"/>
</dbReference>
<gene>
    <name evidence="2" type="ORF">GWR21_08505</name>
</gene>
<keyword evidence="3" id="KW-1185">Reference proteome</keyword>
<evidence type="ECO:0000313" key="3">
    <source>
        <dbReference type="Proteomes" id="UP000476411"/>
    </source>
</evidence>
<dbReference type="Pfam" id="PF11706">
    <property type="entry name" value="zf-CGNR"/>
    <property type="match status" value="1"/>
</dbReference>
<dbReference type="Pfam" id="PF07336">
    <property type="entry name" value="ABATE"/>
    <property type="match status" value="1"/>
</dbReference>
<dbReference type="AlphaFoldDB" id="A0A6B9ZD06"/>
<accession>A0A6B9ZD06</accession>
<dbReference type="PANTHER" id="PTHR35525:SF3">
    <property type="entry name" value="BLL6575 PROTEIN"/>
    <property type="match status" value="1"/>
</dbReference>
<dbReference type="InterPro" id="IPR023286">
    <property type="entry name" value="ABATE_dom_sf"/>
</dbReference>
<dbReference type="Proteomes" id="UP000476411">
    <property type="component" value="Chromosome"/>
</dbReference>
<evidence type="ECO:0000313" key="2">
    <source>
        <dbReference type="EMBL" id="QHS59629.1"/>
    </source>
</evidence>
<sequence>MSKERSIATLPLDGGALCFHFINTVNAWRGINLHEYLGSYKDVIAWCEKVDILEDAQRQALLQYAAKDEATAGTALQQLKKYRKMLYQFFSGIAEDDGATLAPGVLEKFNKALTGALSRLQFIPADQGLQATLKQDYTDLMAPLWIVMKSAYDVLTTAEHVRIKECATCGWIFLDLTKNNKKRWCSPTSCGTADKSRRYYQRKKEQSEEELK</sequence>
<dbReference type="InterPro" id="IPR010852">
    <property type="entry name" value="ABATE"/>
</dbReference>